<dbReference type="OrthoDB" id="409136at2759"/>
<evidence type="ECO:0000313" key="2">
    <source>
        <dbReference type="Proteomes" id="UP000190776"/>
    </source>
</evidence>
<sequence>MSYMIASSGNTATKLRNVEPPRLNASSSAASASSLNAYLQEPLSLSSPYGEFSMDANPGKTTQGHWGRLEQPQMSTMPVYECTFNFLGCHFQTTDETEWRLHSFGHFHGNTPPRSVICLLCGWEFDHVDGDTAWDARLDHLAAHVRVGQATDKAPPDFTLIRHLWQKRIIDDAEYKELKGCGSLSVPRPDISDVPAPTVKRSDHEISVVFGKEIFGFVAEELREAEDLLEVIVVTGTEDRAFVAPCVSYAETMWPELGRRVLLFLVACLKSFKKSQRPDCLLRDVKFGRSLLVSAFLFTDPTDAYQPALEFKVRGHNKEFLDFIEILRWLSAVCRIPEPGELLCSQAVRVDLLPAYLEIIPKKLKPLSSTSECGRCWHDMFKGYVLAEGFRVPDRGSQRGAELPFDVMTLLGLALYPVNFGQGLVLKGENTALIPSIYDEDDDCVQWHYVEGIEANVPLSWDRIKEHCGNIYPTKDFKVLQSKRTFVGYFPSAKVHLGTRDSGFDKVDFSGAEFDDKTEFVLGNELVGQVGTSVMNFFTAQISGKLMVHRTAHQRLRGIHDSILDKLRNSKDLPILLFDAKTKQGWLVPELSAVLHMALAWASYQHEPDQVLSNMPFADARSDGGEAAYDAILGSASALLPEYIQVAGDADGRRVSVLQALAPFFARIGQIKDQQLQRHACGLKETKDLVGYEFKEIASFEEHLQLRRSKIDVDRSGGWLRLVSCKPEMAVILCSHLKAPIQPASTQHTCPLWKTVPTDQYYLTASISSLRQLAKRCGGEETLRLYNDIYCIPAKKDPNPEPCGTGKWPCCNTLLELSKHPSKKALHFDDEGALLIGKALPRTEDHSSLRVFLRSLSPGKDEKAQNGNTTVLQPNRQSLNGVFNIPPPQPSVSSGIP</sequence>
<dbReference type="AlphaFoldDB" id="A0A1S8B970"/>
<gene>
    <name evidence="1" type="ORF">BK809_0001301</name>
</gene>
<protein>
    <submittedName>
        <fullName evidence="1">Uncharacterized protein</fullName>
    </submittedName>
</protein>
<comment type="caution">
    <text evidence="1">The sequence shown here is derived from an EMBL/GenBank/DDBJ whole genome shotgun (WGS) entry which is preliminary data.</text>
</comment>
<dbReference type="EMBL" id="MSZU01000106">
    <property type="protein sequence ID" value="OMP83918.1"/>
    <property type="molecule type" value="Genomic_DNA"/>
</dbReference>
<organism evidence="1 2">
    <name type="scientific">Diplodia seriata</name>
    <dbReference type="NCBI Taxonomy" id="420778"/>
    <lineage>
        <taxon>Eukaryota</taxon>
        <taxon>Fungi</taxon>
        <taxon>Dikarya</taxon>
        <taxon>Ascomycota</taxon>
        <taxon>Pezizomycotina</taxon>
        <taxon>Dothideomycetes</taxon>
        <taxon>Dothideomycetes incertae sedis</taxon>
        <taxon>Botryosphaeriales</taxon>
        <taxon>Botryosphaeriaceae</taxon>
        <taxon>Diplodia</taxon>
    </lineage>
</organism>
<accession>A0A1S8B970</accession>
<proteinExistence type="predicted"/>
<name>A0A1S8B970_9PEZI</name>
<evidence type="ECO:0000313" key="1">
    <source>
        <dbReference type="EMBL" id="OMP83918.1"/>
    </source>
</evidence>
<dbReference type="STRING" id="420778.A0A1S8B970"/>
<reference evidence="1 2" key="1">
    <citation type="submission" date="2017-01" db="EMBL/GenBank/DDBJ databases">
        <title>Draft genome sequence of Diplodia seriata F98.1, a fungal species involved in grapevine trunk diseases.</title>
        <authorList>
            <person name="Robert-Siegwald G."/>
            <person name="Vallet J."/>
            <person name="Abou-Mansour E."/>
            <person name="Xu J."/>
            <person name="Rey P."/>
            <person name="Bertsch C."/>
            <person name="Rego C."/>
            <person name="Larignon P."/>
            <person name="Fontaine F."/>
            <person name="Lebrun M.-H."/>
        </authorList>
    </citation>
    <scope>NUCLEOTIDE SEQUENCE [LARGE SCALE GENOMIC DNA]</scope>
    <source>
        <strain evidence="1 2">F98.1</strain>
    </source>
</reference>
<dbReference type="Proteomes" id="UP000190776">
    <property type="component" value="Unassembled WGS sequence"/>
</dbReference>